<dbReference type="EMBL" id="SRJC01000001">
    <property type="protein sequence ID" value="TGB04778.1"/>
    <property type="molecule type" value="Genomic_DNA"/>
</dbReference>
<dbReference type="Proteomes" id="UP000297982">
    <property type="component" value="Unassembled WGS sequence"/>
</dbReference>
<dbReference type="Pfam" id="PF19610">
    <property type="entry name" value="DUF6115"/>
    <property type="match status" value="1"/>
</dbReference>
<evidence type="ECO:0000313" key="3">
    <source>
        <dbReference type="EMBL" id="TGB04778.1"/>
    </source>
</evidence>
<dbReference type="STRING" id="192814.GCA_900166575_01806"/>
<proteinExistence type="predicted"/>
<name>A0A4Z0H307_9BACI</name>
<sequence length="158" mass="17924">MTIFLLIISFIIDGVLLLGIFTLSTRIKKAEELELRQQEIASEIEGMFSSYLLEIKEENQRMTEWIERKPSFHTETSNEEHIGFSVAEKLSTKEGAGDSQPAGYTPPEPEEQPSGYTPSASSEILKMRNKGYSIDDIAKQLDKGKTEVELLLKFHQKK</sequence>
<reference evidence="3 4" key="1">
    <citation type="journal article" date="2003" name="Int. J. Syst. Evol. Microbiol.">
        <title>Halobacillus salinus sp. nov., isolated from a salt lake on the coast of the East Sea in Korea.</title>
        <authorList>
            <person name="Yoon J.H."/>
            <person name="Kang K.H."/>
            <person name="Park Y.H."/>
        </authorList>
    </citation>
    <scope>NUCLEOTIDE SEQUENCE [LARGE SCALE GENOMIC DNA]</scope>
    <source>
        <strain evidence="3 4">HSL-3</strain>
    </source>
</reference>
<accession>A0A4Z0H307</accession>
<feature type="transmembrane region" description="Helical" evidence="2">
    <location>
        <begin position="6"/>
        <end position="27"/>
    </location>
</feature>
<keyword evidence="4" id="KW-1185">Reference proteome</keyword>
<keyword evidence="2" id="KW-1133">Transmembrane helix</keyword>
<protein>
    <recommendedName>
        <fullName evidence="5">Swarming motility protein SwrB</fullName>
    </recommendedName>
</protein>
<gene>
    <name evidence="3" type="ORF">E4663_07245</name>
</gene>
<evidence type="ECO:0008006" key="5">
    <source>
        <dbReference type="Google" id="ProtNLM"/>
    </source>
</evidence>
<feature type="compositionally biased region" description="Basic and acidic residues" evidence="1">
    <location>
        <begin position="71"/>
        <end position="82"/>
    </location>
</feature>
<evidence type="ECO:0000256" key="1">
    <source>
        <dbReference type="SAM" id="MobiDB-lite"/>
    </source>
</evidence>
<dbReference type="AlphaFoldDB" id="A0A4Z0H307"/>
<dbReference type="InterPro" id="IPR046118">
    <property type="entry name" value="DUF6115"/>
</dbReference>
<keyword evidence="2" id="KW-0812">Transmembrane</keyword>
<keyword evidence="2" id="KW-0472">Membrane</keyword>
<evidence type="ECO:0000313" key="4">
    <source>
        <dbReference type="Proteomes" id="UP000297982"/>
    </source>
</evidence>
<comment type="caution">
    <text evidence="3">The sequence shown here is derived from an EMBL/GenBank/DDBJ whole genome shotgun (WGS) entry which is preliminary data.</text>
</comment>
<organism evidence="3 4">
    <name type="scientific">Halobacillus salinus</name>
    <dbReference type="NCBI Taxonomy" id="192814"/>
    <lineage>
        <taxon>Bacteria</taxon>
        <taxon>Bacillati</taxon>
        <taxon>Bacillota</taxon>
        <taxon>Bacilli</taxon>
        <taxon>Bacillales</taxon>
        <taxon>Bacillaceae</taxon>
        <taxon>Halobacillus</taxon>
    </lineage>
</organism>
<feature type="region of interest" description="Disordered" evidence="1">
    <location>
        <begin position="71"/>
        <end position="123"/>
    </location>
</feature>
<dbReference type="RefSeq" id="WP_135327107.1">
    <property type="nucleotide sequence ID" value="NZ_SRJC01000001.1"/>
</dbReference>
<evidence type="ECO:0000256" key="2">
    <source>
        <dbReference type="SAM" id="Phobius"/>
    </source>
</evidence>